<dbReference type="EMBL" id="JAQQPM010000007">
    <property type="protein sequence ID" value="KAK2073574.1"/>
    <property type="molecule type" value="Genomic_DNA"/>
</dbReference>
<feature type="compositionally biased region" description="Basic and acidic residues" evidence="1">
    <location>
        <begin position="221"/>
        <end position="234"/>
    </location>
</feature>
<name>A0AAD9MDY7_9PEZI</name>
<feature type="region of interest" description="Disordered" evidence="1">
    <location>
        <begin position="84"/>
        <end position="337"/>
    </location>
</feature>
<accession>A0AAD9MDY7</accession>
<evidence type="ECO:0000313" key="2">
    <source>
        <dbReference type="EMBL" id="KAK2073574.1"/>
    </source>
</evidence>
<organism evidence="2 3">
    <name type="scientific">Phyllachora maydis</name>
    <dbReference type="NCBI Taxonomy" id="1825666"/>
    <lineage>
        <taxon>Eukaryota</taxon>
        <taxon>Fungi</taxon>
        <taxon>Dikarya</taxon>
        <taxon>Ascomycota</taxon>
        <taxon>Pezizomycotina</taxon>
        <taxon>Sordariomycetes</taxon>
        <taxon>Sordariomycetidae</taxon>
        <taxon>Phyllachorales</taxon>
        <taxon>Phyllachoraceae</taxon>
        <taxon>Phyllachora</taxon>
    </lineage>
</organism>
<evidence type="ECO:0000256" key="1">
    <source>
        <dbReference type="SAM" id="MobiDB-lite"/>
    </source>
</evidence>
<comment type="caution">
    <text evidence="2">The sequence shown here is derived from an EMBL/GenBank/DDBJ whole genome shotgun (WGS) entry which is preliminary data.</text>
</comment>
<proteinExistence type="predicted"/>
<feature type="region of interest" description="Disordered" evidence="1">
    <location>
        <begin position="54"/>
        <end position="73"/>
    </location>
</feature>
<protein>
    <submittedName>
        <fullName evidence="2">Uncharacterized protein</fullName>
    </submittedName>
</protein>
<gene>
    <name evidence="2" type="ORF">P8C59_007849</name>
</gene>
<sequence>MEGSTSASSLVFRGVKAHVLRAAFVEINKAQSVVRRHSEYVGTANKARVLGTKDANIPDTKGTGSLADGSYDSDATELADASPLSLVNTGPNHQVSENTHLPTSTSVTTTTTTQVRRTVSLPPNLAKPAAPPFRPGRAPVVMPALRNGDDDDPFDRPQARPERNRTARTGIFAPGTPTRVLHWRAEEVSPSPPPGGRKSLRNVSTELQSETPSTAAASMAKKMDMHDTESKSESETQTEIDGDTETQGQAADLPQVTGDEQQAETTQQPKDKKRGRQNSRGSEAPPRDDAKRPCLPPPPSSSSSPCYGPDTPPAPCTEEEEEEEEEEKKKTKDDDDAHTWMANFNAGVTSWLARQKHHIGAAAAAAAPWSSAAARDALRPRNPGFAVYEEEHQQPAAAWQPLVASAGGGGGGGGRARVSAQATVARDEANKENIPPLGWGTAAASGSLYVYPQGSGYVPRMDYPVAFHDLSGAGEEVMRLMRPEYYPSLEEMGALLDPGL</sequence>
<reference evidence="2" key="1">
    <citation type="journal article" date="2023" name="Mol. Plant Microbe Interact.">
        <title>Elucidating the Obligate Nature and Biological Capacity of an Invasive Fungal Corn Pathogen.</title>
        <authorList>
            <person name="MacCready J.S."/>
            <person name="Roggenkamp E.M."/>
            <person name="Gdanetz K."/>
            <person name="Chilvers M.I."/>
        </authorList>
    </citation>
    <scope>NUCLEOTIDE SEQUENCE</scope>
    <source>
        <strain evidence="2">PM02</strain>
    </source>
</reference>
<feature type="compositionally biased region" description="Polar residues" evidence="1">
    <location>
        <begin position="201"/>
        <end position="216"/>
    </location>
</feature>
<feature type="compositionally biased region" description="Polar residues" evidence="1">
    <location>
        <begin position="258"/>
        <end position="268"/>
    </location>
</feature>
<dbReference type="Proteomes" id="UP001217918">
    <property type="component" value="Unassembled WGS sequence"/>
</dbReference>
<keyword evidence="3" id="KW-1185">Reference proteome</keyword>
<feature type="compositionally biased region" description="Polar residues" evidence="1">
    <location>
        <begin position="85"/>
        <end position="102"/>
    </location>
</feature>
<evidence type="ECO:0000313" key="3">
    <source>
        <dbReference type="Proteomes" id="UP001217918"/>
    </source>
</evidence>
<dbReference type="AlphaFoldDB" id="A0AAD9MDY7"/>
<feature type="compositionally biased region" description="Basic and acidic residues" evidence="1">
    <location>
        <begin position="327"/>
        <end position="337"/>
    </location>
</feature>
<feature type="compositionally biased region" description="Basic and acidic residues" evidence="1">
    <location>
        <begin position="154"/>
        <end position="165"/>
    </location>
</feature>
<feature type="compositionally biased region" description="Low complexity" evidence="1">
    <location>
        <begin position="103"/>
        <end position="128"/>
    </location>
</feature>
<feature type="compositionally biased region" description="Acidic residues" evidence="1">
    <location>
        <begin position="317"/>
        <end position="326"/>
    </location>
</feature>